<evidence type="ECO:0000256" key="1">
    <source>
        <dbReference type="SAM" id="MobiDB-lite"/>
    </source>
</evidence>
<feature type="region of interest" description="Disordered" evidence="1">
    <location>
        <begin position="1"/>
        <end position="96"/>
    </location>
</feature>
<protein>
    <submittedName>
        <fullName evidence="2">Uncharacterized protein</fullName>
    </submittedName>
</protein>
<evidence type="ECO:0000313" key="2">
    <source>
        <dbReference type="EMBL" id="ODV87422.1"/>
    </source>
</evidence>
<reference evidence="3" key="1">
    <citation type="submission" date="2016-04" db="EMBL/GenBank/DDBJ databases">
        <title>Comparative genomics of biotechnologically important yeasts.</title>
        <authorList>
            <consortium name="DOE Joint Genome Institute"/>
            <person name="Riley R."/>
            <person name="Haridas S."/>
            <person name="Wolfe K.H."/>
            <person name="Lopes M.R."/>
            <person name="Hittinger C.T."/>
            <person name="Goker M."/>
            <person name="Salamov A."/>
            <person name="Wisecaver J."/>
            <person name="Long T.M."/>
            <person name="Aerts A.L."/>
            <person name="Barry K."/>
            <person name="Choi C."/>
            <person name="Clum A."/>
            <person name="Coughlan A.Y."/>
            <person name="Deshpande S."/>
            <person name="Douglass A.P."/>
            <person name="Hanson S.J."/>
            <person name="Klenk H.-P."/>
            <person name="Labutti K."/>
            <person name="Lapidus A."/>
            <person name="Lindquist E."/>
            <person name="Lipzen A."/>
            <person name="Meier-Kolthoff J.P."/>
            <person name="Ohm R.A."/>
            <person name="Otillar R.P."/>
            <person name="Pangilinan J."/>
            <person name="Peng Y."/>
            <person name="Rokas A."/>
            <person name="Rosa C.A."/>
            <person name="Scheuner C."/>
            <person name="Sibirny A.A."/>
            <person name="Slot J.C."/>
            <person name="Stielow J.B."/>
            <person name="Sun H."/>
            <person name="Kurtzman C.P."/>
            <person name="Blackwell M."/>
            <person name="Grigoriev I.V."/>
            <person name="Jeffries T.W."/>
        </authorList>
    </citation>
    <scope>NUCLEOTIDE SEQUENCE [LARGE SCALE GENOMIC DNA]</scope>
    <source>
        <strain evidence="3">NRRL YB-2248</strain>
    </source>
</reference>
<dbReference type="OrthoDB" id="10654916at2759"/>
<gene>
    <name evidence="2" type="ORF">CANARDRAFT_26822</name>
</gene>
<dbReference type="AlphaFoldDB" id="A0A1E4T6R2"/>
<feature type="compositionally biased region" description="Low complexity" evidence="1">
    <location>
        <begin position="212"/>
        <end position="235"/>
    </location>
</feature>
<feature type="non-terminal residue" evidence="2">
    <location>
        <position position="275"/>
    </location>
</feature>
<feature type="compositionally biased region" description="Low complexity" evidence="1">
    <location>
        <begin position="86"/>
        <end position="96"/>
    </location>
</feature>
<organism evidence="2 3">
    <name type="scientific">[Candida] arabinofermentans NRRL YB-2248</name>
    <dbReference type="NCBI Taxonomy" id="983967"/>
    <lineage>
        <taxon>Eukaryota</taxon>
        <taxon>Fungi</taxon>
        <taxon>Dikarya</taxon>
        <taxon>Ascomycota</taxon>
        <taxon>Saccharomycotina</taxon>
        <taxon>Pichiomycetes</taxon>
        <taxon>Pichiales</taxon>
        <taxon>Pichiaceae</taxon>
        <taxon>Ogataea</taxon>
        <taxon>Ogataea/Candida clade</taxon>
    </lineage>
</organism>
<feature type="compositionally biased region" description="Polar residues" evidence="1">
    <location>
        <begin position="184"/>
        <end position="203"/>
    </location>
</feature>
<feature type="region of interest" description="Disordered" evidence="1">
    <location>
        <begin position="116"/>
        <end position="141"/>
    </location>
</feature>
<feature type="compositionally biased region" description="Polar residues" evidence="1">
    <location>
        <begin position="1"/>
        <end position="56"/>
    </location>
</feature>
<keyword evidence="3" id="KW-1185">Reference proteome</keyword>
<feature type="region of interest" description="Disordered" evidence="1">
    <location>
        <begin position="161"/>
        <end position="245"/>
    </location>
</feature>
<name>A0A1E4T6R2_9ASCO</name>
<feature type="compositionally biased region" description="Polar residues" evidence="1">
    <location>
        <begin position="66"/>
        <end position="76"/>
    </location>
</feature>
<evidence type="ECO:0000313" key="3">
    <source>
        <dbReference type="Proteomes" id="UP000094801"/>
    </source>
</evidence>
<accession>A0A1E4T6R2</accession>
<dbReference type="Proteomes" id="UP000094801">
    <property type="component" value="Unassembled WGS sequence"/>
</dbReference>
<feature type="compositionally biased region" description="Low complexity" evidence="1">
    <location>
        <begin position="161"/>
        <end position="183"/>
    </location>
</feature>
<proteinExistence type="predicted"/>
<dbReference type="EMBL" id="KV453848">
    <property type="protein sequence ID" value="ODV87422.1"/>
    <property type="molecule type" value="Genomic_DNA"/>
</dbReference>
<sequence length="275" mass="29281">MTSNDAHQSTTVHPITHQPQPRSLKSYNSLSSIQRLTPLKTSSTGSVPTLLSPTMQSSTSTSSSSFKSQNQLKQTSPPTPQRPIVSSSHSSTSLSSFARSYSNTDLSNYHTDLIQPQYKKSRPNSPGLIHPPTSISRSPTANHSLIQNRDSSAALHLLGFSTQHHGNSSGNNGSHQSHNSNNTLFKSSSQQTPDATPLQTPSVSPKLGPTPMNNGNMPFLMNNNSSLNLSSSSGSGSLGGVGGLNSTQLPPLRSLKLDLPDEINISNTEFGKKIN</sequence>